<sequence>MKKKTPMRYIYEAVNKVNDTIVRSFNGNKGSTNKSSKSLIRGGGFSFIDICMQLTKDPAKQEKVVVEVSLYTNAQGLFKNELAFRTREIRALVHRVVNGIGASLKRATGAKEAKFDTRIRPNSSIIPPPRGIASSSRTLSSCSLIDENKDGEMVDSIDEEDREGYKCDDGNDDDDFVDLKDE</sequence>
<proteinExistence type="predicted"/>
<feature type="compositionally biased region" description="Acidic residues" evidence="1">
    <location>
        <begin position="153"/>
        <end position="162"/>
    </location>
</feature>
<organism evidence="2 3">
    <name type="scientific">Vitis vinifera</name>
    <name type="common">Grape</name>
    <dbReference type="NCBI Taxonomy" id="29760"/>
    <lineage>
        <taxon>Eukaryota</taxon>
        <taxon>Viridiplantae</taxon>
        <taxon>Streptophyta</taxon>
        <taxon>Embryophyta</taxon>
        <taxon>Tracheophyta</taxon>
        <taxon>Spermatophyta</taxon>
        <taxon>Magnoliopsida</taxon>
        <taxon>eudicotyledons</taxon>
        <taxon>Gunneridae</taxon>
        <taxon>Pentapetalae</taxon>
        <taxon>rosids</taxon>
        <taxon>Vitales</taxon>
        <taxon>Vitaceae</taxon>
        <taxon>Viteae</taxon>
        <taxon>Vitis</taxon>
    </lineage>
</organism>
<evidence type="ECO:0000313" key="2">
    <source>
        <dbReference type="EMBL" id="RVW19538.1"/>
    </source>
</evidence>
<dbReference type="EMBL" id="QGNW01002465">
    <property type="protein sequence ID" value="RVW19538.1"/>
    <property type="molecule type" value="Genomic_DNA"/>
</dbReference>
<feature type="region of interest" description="Disordered" evidence="1">
    <location>
        <begin position="120"/>
        <end position="182"/>
    </location>
</feature>
<name>A0A438C8M5_VITVI</name>
<feature type="compositionally biased region" description="Low complexity" evidence="1">
    <location>
        <begin position="120"/>
        <end position="143"/>
    </location>
</feature>
<comment type="caution">
    <text evidence="2">The sequence shown here is derived from an EMBL/GenBank/DDBJ whole genome shotgun (WGS) entry which is preliminary data.</text>
</comment>
<gene>
    <name evidence="2" type="ORF">CK203_117504</name>
</gene>
<evidence type="ECO:0000256" key="1">
    <source>
        <dbReference type="SAM" id="MobiDB-lite"/>
    </source>
</evidence>
<protein>
    <submittedName>
        <fullName evidence="2">Uncharacterized protein</fullName>
    </submittedName>
</protein>
<dbReference type="Proteomes" id="UP000288805">
    <property type="component" value="Unassembled WGS sequence"/>
</dbReference>
<accession>A0A438C8M5</accession>
<reference evidence="2 3" key="1">
    <citation type="journal article" date="2018" name="PLoS Genet.">
        <title>Population sequencing reveals clonal diversity and ancestral inbreeding in the grapevine cultivar Chardonnay.</title>
        <authorList>
            <person name="Roach M.J."/>
            <person name="Johnson D.L."/>
            <person name="Bohlmann J."/>
            <person name="van Vuuren H.J."/>
            <person name="Jones S.J."/>
            <person name="Pretorius I.S."/>
            <person name="Schmidt S.A."/>
            <person name="Borneman A.R."/>
        </authorList>
    </citation>
    <scope>NUCLEOTIDE SEQUENCE [LARGE SCALE GENOMIC DNA]</scope>
    <source>
        <strain evidence="3">cv. Chardonnay</strain>
        <tissue evidence="2">Leaf</tissue>
    </source>
</reference>
<evidence type="ECO:0000313" key="3">
    <source>
        <dbReference type="Proteomes" id="UP000288805"/>
    </source>
</evidence>
<dbReference type="AlphaFoldDB" id="A0A438C8M5"/>